<evidence type="ECO:0000313" key="1">
    <source>
        <dbReference type="EMBL" id="KAI0030733.1"/>
    </source>
</evidence>
<sequence>MAASRCFPAPQATNSSTFTPPPLDRSLTFPEYFGHHAIHSPNHPLYVYSDASRVHMITYAAAYRAQLRAAHLVKAAFEHGPRPYLNSDAAPVFGVLAAADAISFVTTMLGIMQTGCTPFPVSTRNSVTAVAHLFRMMDVHQAFVSEDPAMQALSKQATDMLAKENYRLELLPIPRFDDLYDDSSNSFLPTLNDVRILPYSANSVAVIFHSSGTSAFPKPIKVPDRNLRAWGSAMYYGEMDMCGVRFGIQPIPMFRKQSTVLLVSHNAGIEFAVLQPSTPTLLPTSETILEAIVATDCDFLLSVPSFIEDWSQNPRVVETLKRQLKRLIYAGAPLNKQVGDKLTAQGIFVDSFYGMTETGAISHLFQQPGSRLKNDWEYFRFPHPDHYVVELVPQEGTQNLFEVIIMPNDHYRPNVINTSVDGKPAFATGDLVAVHPTAKGWYKIHGRADEQIMLSTGEKTNPVPLERILLQDPLVAAAVFFGRGRFNNGVLIQPASPFDPQDRDKLAEFRNAIWPTVKQMNNFAPAHSRLLKEMIIVTDPSRPIDLTGKSTPRRNVTLATYAVEIEQLYKIVKESSEIGARAPSIWTRETTHTFVEKVVNSVLERNIGKQDDLFQQGCDSLQATWIRNSILRALRTVPGVSTHAIHSSFVYQNPTVLALSNYVFKLITGSGSFNEEISIESRIQAMEALVAKFSADLPIPYGGLPGEGEGETVLITGTTGRLGCHLLVQLVRESSVKHIFALNRVSASAKNPAEAVSVRQVEAFKAWELDPALLSSDKLSLIPCSYGDIKLGLNDELYEAMAKSTTRIIHNAWRVDFNVSLSTFEPLIAGVRNLVDLAARSTRRGGSSILFTSSISVLFSELCPIFEGPIRDPRIAAGLGYGESKWVAETILLRAREEAGLKTTIVRVGQLAGDSQNGAWNEKEWLPAIIRTGQIVQAIPRRDESVTWLPVDVAAAALMDMARTSDIPVLHLVSPKPVAWGTMFDTFSKRLRLPLVPYDEWTRLVAAAEEESRASNSGSPALALAEFFQEGNFGDSIKMSTTQAVKESSVLADVKPLDGADAGRYLEFWQRTGFIRV</sequence>
<reference evidence="1" key="1">
    <citation type="submission" date="2021-02" db="EMBL/GenBank/DDBJ databases">
        <authorList>
            <consortium name="DOE Joint Genome Institute"/>
            <person name="Ahrendt S."/>
            <person name="Looney B.P."/>
            <person name="Miyauchi S."/>
            <person name="Morin E."/>
            <person name="Drula E."/>
            <person name="Courty P.E."/>
            <person name="Chicoki N."/>
            <person name="Fauchery L."/>
            <person name="Kohler A."/>
            <person name="Kuo A."/>
            <person name="Labutti K."/>
            <person name="Pangilinan J."/>
            <person name="Lipzen A."/>
            <person name="Riley R."/>
            <person name="Andreopoulos W."/>
            <person name="He G."/>
            <person name="Johnson J."/>
            <person name="Barry K.W."/>
            <person name="Grigoriev I.V."/>
            <person name="Nagy L."/>
            <person name="Hibbett D."/>
            <person name="Henrissat B."/>
            <person name="Matheny P.B."/>
            <person name="Labbe J."/>
            <person name="Martin F."/>
        </authorList>
    </citation>
    <scope>NUCLEOTIDE SEQUENCE</scope>
    <source>
        <strain evidence="1">EC-137</strain>
    </source>
</reference>
<comment type="caution">
    <text evidence="1">The sequence shown here is derived from an EMBL/GenBank/DDBJ whole genome shotgun (WGS) entry which is preliminary data.</text>
</comment>
<dbReference type="Proteomes" id="UP000814128">
    <property type="component" value="Unassembled WGS sequence"/>
</dbReference>
<name>A0ACB8QFW9_9AGAM</name>
<keyword evidence="2" id="KW-1185">Reference proteome</keyword>
<proteinExistence type="predicted"/>
<accession>A0ACB8QFW9</accession>
<gene>
    <name evidence="1" type="ORF">K488DRAFT_53604</name>
</gene>
<dbReference type="EMBL" id="MU273608">
    <property type="protein sequence ID" value="KAI0030733.1"/>
    <property type="molecule type" value="Genomic_DNA"/>
</dbReference>
<reference evidence="1" key="2">
    <citation type="journal article" date="2022" name="New Phytol.">
        <title>Evolutionary transition to the ectomycorrhizal habit in the genomes of a hyperdiverse lineage of mushroom-forming fungi.</title>
        <authorList>
            <person name="Looney B."/>
            <person name="Miyauchi S."/>
            <person name="Morin E."/>
            <person name="Drula E."/>
            <person name="Courty P.E."/>
            <person name="Kohler A."/>
            <person name="Kuo A."/>
            <person name="LaButti K."/>
            <person name="Pangilinan J."/>
            <person name="Lipzen A."/>
            <person name="Riley R."/>
            <person name="Andreopoulos W."/>
            <person name="He G."/>
            <person name="Johnson J."/>
            <person name="Nolan M."/>
            <person name="Tritt A."/>
            <person name="Barry K.W."/>
            <person name="Grigoriev I.V."/>
            <person name="Nagy L.G."/>
            <person name="Hibbett D."/>
            <person name="Henrissat B."/>
            <person name="Matheny P.B."/>
            <person name="Labbe J."/>
            <person name="Martin F.M."/>
        </authorList>
    </citation>
    <scope>NUCLEOTIDE SEQUENCE</scope>
    <source>
        <strain evidence="1">EC-137</strain>
    </source>
</reference>
<organism evidence="1 2">
    <name type="scientific">Vararia minispora EC-137</name>
    <dbReference type="NCBI Taxonomy" id="1314806"/>
    <lineage>
        <taxon>Eukaryota</taxon>
        <taxon>Fungi</taxon>
        <taxon>Dikarya</taxon>
        <taxon>Basidiomycota</taxon>
        <taxon>Agaricomycotina</taxon>
        <taxon>Agaricomycetes</taxon>
        <taxon>Russulales</taxon>
        <taxon>Lachnocladiaceae</taxon>
        <taxon>Vararia</taxon>
    </lineage>
</organism>
<protein>
    <submittedName>
        <fullName evidence="1">Acetyl-CoA synthetase-like protein</fullName>
    </submittedName>
</protein>
<evidence type="ECO:0000313" key="2">
    <source>
        <dbReference type="Proteomes" id="UP000814128"/>
    </source>
</evidence>